<keyword evidence="1" id="KW-0472">Membrane</keyword>
<accession>A0A6J4R0K8</accession>
<reference evidence="2" key="1">
    <citation type="submission" date="2020-02" db="EMBL/GenBank/DDBJ databases">
        <authorList>
            <person name="Meier V. D."/>
        </authorList>
    </citation>
    <scope>NUCLEOTIDE SEQUENCE</scope>
    <source>
        <strain evidence="2">AVDCRST_MAG14</strain>
    </source>
</reference>
<sequence length="123" mass="14310">MLYVGRVLFVNAVMLLARPSRPRRVSSDRRDNGRPGRDPQRFRDFIFGVDLYVGIKNPGKFDTNGLGWYCLWVTIIVIWLMWSFLWVRSPSIRKFSVHRMGHQGRSPTPVSCPHTCCWPECSP</sequence>
<evidence type="ECO:0000313" key="2">
    <source>
        <dbReference type="EMBL" id="CAA9452082.1"/>
    </source>
</evidence>
<dbReference type="EMBL" id="CADCVG010000045">
    <property type="protein sequence ID" value="CAA9452082.1"/>
    <property type="molecule type" value="Genomic_DNA"/>
</dbReference>
<keyword evidence="1" id="KW-1133">Transmembrane helix</keyword>
<organism evidence="2">
    <name type="scientific">uncultured Rubrobacteraceae bacterium</name>
    <dbReference type="NCBI Taxonomy" id="349277"/>
    <lineage>
        <taxon>Bacteria</taxon>
        <taxon>Bacillati</taxon>
        <taxon>Actinomycetota</taxon>
        <taxon>Rubrobacteria</taxon>
        <taxon>Rubrobacterales</taxon>
        <taxon>Rubrobacteraceae</taxon>
        <taxon>environmental samples</taxon>
    </lineage>
</organism>
<dbReference type="InterPro" id="IPR038523">
    <property type="entry name" value="AmiSUreI_transpt_sf"/>
</dbReference>
<name>A0A6J4R0K8_9ACTN</name>
<protein>
    <submittedName>
        <fullName evidence="2">Uncharacterized protein</fullName>
    </submittedName>
</protein>
<keyword evidence="1" id="KW-0812">Transmembrane</keyword>
<gene>
    <name evidence="2" type="ORF">AVDCRST_MAG14-1058</name>
</gene>
<evidence type="ECO:0000256" key="1">
    <source>
        <dbReference type="SAM" id="Phobius"/>
    </source>
</evidence>
<dbReference type="Gene3D" id="1.25.40.600">
    <property type="match status" value="1"/>
</dbReference>
<proteinExistence type="predicted"/>
<dbReference type="AlphaFoldDB" id="A0A6J4R0K8"/>
<feature type="transmembrane region" description="Helical" evidence="1">
    <location>
        <begin position="66"/>
        <end position="87"/>
    </location>
</feature>